<gene>
    <name evidence="2" type="ORF">RSOLAG22IIIB_09859</name>
</gene>
<evidence type="ECO:0000313" key="2">
    <source>
        <dbReference type="EMBL" id="CUA71802.1"/>
    </source>
</evidence>
<feature type="domain" description="HAT C-terminal dimerisation" evidence="1">
    <location>
        <begin position="25"/>
        <end position="107"/>
    </location>
</feature>
<proteinExistence type="predicted"/>
<evidence type="ECO:0000313" key="3">
    <source>
        <dbReference type="Proteomes" id="UP000044841"/>
    </source>
</evidence>
<dbReference type="InterPro" id="IPR008906">
    <property type="entry name" value="HATC_C_dom"/>
</dbReference>
<dbReference type="InterPro" id="IPR012337">
    <property type="entry name" value="RNaseH-like_sf"/>
</dbReference>
<sequence length="129" mass="14054">MPSADAWLSDNEIEYTASPKSLDTLQDYLSARPVPVEILRRYGLLAYWKDRHQYTPRVAKFPLSILSAPASSVDAERAFSGGRLAVNHLQHSVGDLTFEARMAVGSWYGTPLLPSVDTATAIISGGSTD</sequence>
<organism evidence="2 3">
    <name type="scientific">Rhizoctonia solani</name>
    <dbReference type="NCBI Taxonomy" id="456999"/>
    <lineage>
        <taxon>Eukaryota</taxon>
        <taxon>Fungi</taxon>
        <taxon>Dikarya</taxon>
        <taxon>Basidiomycota</taxon>
        <taxon>Agaricomycotina</taxon>
        <taxon>Agaricomycetes</taxon>
        <taxon>Cantharellales</taxon>
        <taxon>Ceratobasidiaceae</taxon>
        <taxon>Rhizoctonia</taxon>
    </lineage>
</organism>
<dbReference type="Pfam" id="PF05699">
    <property type="entry name" value="Dimer_Tnp_hAT"/>
    <property type="match status" value="1"/>
</dbReference>
<keyword evidence="3" id="KW-1185">Reference proteome</keyword>
<dbReference type="GO" id="GO:0046983">
    <property type="term" value="F:protein dimerization activity"/>
    <property type="evidence" value="ECO:0007669"/>
    <property type="project" value="InterPro"/>
</dbReference>
<accession>A0A0K6G0L7</accession>
<dbReference type="AlphaFoldDB" id="A0A0K6G0L7"/>
<dbReference type="SUPFAM" id="SSF53098">
    <property type="entry name" value="Ribonuclease H-like"/>
    <property type="match status" value="1"/>
</dbReference>
<evidence type="ECO:0000259" key="1">
    <source>
        <dbReference type="Pfam" id="PF05699"/>
    </source>
</evidence>
<dbReference type="EMBL" id="CYGV01001264">
    <property type="protein sequence ID" value="CUA71802.1"/>
    <property type="molecule type" value="Genomic_DNA"/>
</dbReference>
<dbReference type="Proteomes" id="UP000044841">
    <property type="component" value="Unassembled WGS sequence"/>
</dbReference>
<name>A0A0K6G0L7_9AGAM</name>
<reference evidence="2 3" key="1">
    <citation type="submission" date="2015-07" db="EMBL/GenBank/DDBJ databases">
        <authorList>
            <person name="Noorani M."/>
        </authorList>
    </citation>
    <scope>NUCLEOTIDE SEQUENCE [LARGE SCALE GENOMIC DNA]</scope>
    <source>
        <strain evidence="2">BBA 69670</strain>
    </source>
</reference>
<protein>
    <recommendedName>
        <fullName evidence="1">HAT C-terminal dimerisation domain-containing protein</fullName>
    </recommendedName>
</protein>